<dbReference type="AlphaFoldDB" id="A0A8K1MHE1"/>
<protein>
    <recommendedName>
        <fullName evidence="2">Homing endonuclease LAGLIDADG domain-containing protein</fullName>
    </recommendedName>
</protein>
<proteinExistence type="predicted"/>
<dbReference type="InterPro" id="IPR027434">
    <property type="entry name" value="Homing_endonucl"/>
</dbReference>
<dbReference type="EMBL" id="MW538937">
    <property type="protein sequence ID" value="UBU98595.1"/>
    <property type="molecule type" value="Genomic_DNA"/>
</dbReference>
<organism evidence="1">
    <name type="scientific">Morchella brunnea</name>
    <dbReference type="NCBI Taxonomy" id="1174671"/>
    <lineage>
        <taxon>Eukaryota</taxon>
        <taxon>Fungi</taxon>
        <taxon>Dikarya</taxon>
        <taxon>Ascomycota</taxon>
        <taxon>Pezizomycotina</taxon>
        <taxon>Pezizomycetes</taxon>
        <taxon>Pezizales</taxon>
        <taxon>Morchellaceae</taxon>
        <taxon>Morchella</taxon>
    </lineage>
</organism>
<gene>
    <name evidence="1" type="primary">orf116F</name>
</gene>
<geneLocation type="mitochondrion" evidence="1"/>
<dbReference type="GeneID" id="68665255"/>
<keyword evidence="1" id="KW-0496">Mitochondrion</keyword>
<dbReference type="RefSeq" id="YP_010218788.1">
    <property type="nucleotide sequence ID" value="NC_058917.1"/>
</dbReference>
<reference evidence="1" key="1">
    <citation type="submission" date="2021-01" db="EMBL/GenBank/DDBJ databases">
        <authorList>
            <person name="Sun H.-H."/>
            <person name="Zhang S."/>
            <person name="Zhang Y.-J."/>
        </authorList>
    </citation>
    <scope>NUCLEOTIDE SEQUENCE</scope>
    <source>
        <strain evidence="1">CMM1</strain>
    </source>
</reference>
<dbReference type="Gene3D" id="3.10.28.10">
    <property type="entry name" value="Homing endonucleases"/>
    <property type="match status" value="1"/>
</dbReference>
<dbReference type="SUPFAM" id="SSF55608">
    <property type="entry name" value="Homing endonucleases"/>
    <property type="match status" value="1"/>
</dbReference>
<evidence type="ECO:0008006" key="2">
    <source>
        <dbReference type="Google" id="ProtNLM"/>
    </source>
</evidence>
<sequence>MRIVQRFALSQKDAELEFLFLSKLVQGNLEKCKGFDRIIVNYSNLDIIINYLNTHNLHSIKAKSLEKWLQIYEYRKNKPAKPLQGLCISPLEDASEKVDYKQMKKDASLINQRPPA</sequence>
<accession>A0A8K1MHE1</accession>
<evidence type="ECO:0000313" key="1">
    <source>
        <dbReference type="EMBL" id="UBU98595.1"/>
    </source>
</evidence>
<name>A0A8K1MHE1_9PEZI</name>